<dbReference type="GO" id="GO:1990404">
    <property type="term" value="F:NAD+-protein mono-ADP-ribosyltransferase activity"/>
    <property type="evidence" value="ECO:0007669"/>
    <property type="project" value="TreeGrafter"/>
</dbReference>
<dbReference type="GO" id="GO:0005737">
    <property type="term" value="C:cytoplasm"/>
    <property type="evidence" value="ECO:0007669"/>
    <property type="project" value="TreeGrafter"/>
</dbReference>
<evidence type="ECO:0000256" key="2">
    <source>
        <dbReference type="ARBA" id="ARBA00022676"/>
    </source>
</evidence>
<dbReference type="InterPro" id="IPR002589">
    <property type="entry name" value="Macro_dom"/>
</dbReference>
<dbReference type="InterPro" id="IPR057051">
    <property type="entry name" value="PARP14_RPM_1"/>
</dbReference>
<dbReference type="InterPro" id="IPR043472">
    <property type="entry name" value="Macro_dom-like"/>
</dbReference>
<dbReference type="Pfam" id="PF23222">
    <property type="entry name" value="RRM_PARP14_1"/>
    <property type="match status" value="1"/>
</dbReference>
<dbReference type="CDD" id="cd01439">
    <property type="entry name" value="TCCD_inducible_PARP_like"/>
    <property type="match status" value="1"/>
</dbReference>
<comment type="subcellular location">
    <subcellularLocation>
        <location evidence="1">Nucleus</location>
    </subcellularLocation>
</comment>
<dbReference type="FunCoup" id="A0A6P5K9D4">
    <property type="interactions" value="1872"/>
</dbReference>
<dbReference type="Pfam" id="PF23245">
    <property type="entry name" value="RRM_PARP14_2"/>
    <property type="match status" value="1"/>
</dbReference>
<dbReference type="Pfam" id="PF23252">
    <property type="entry name" value="KH_PARP14_5"/>
    <property type="match status" value="1"/>
</dbReference>
<dbReference type="GO" id="GO:0003950">
    <property type="term" value="F:NAD+ poly-ADP-ribosyltransferase activity"/>
    <property type="evidence" value="ECO:0007669"/>
    <property type="project" value="UniProtKB-UniRule"/>
</dbReference>
<feature type="compositionally biased region" description="Basic and acidic residues" evidence="9">
    <location>
        <begin position="183"/>
        <end position="196"/>
    </location>
</feature>
<dbReference type="Pfam" id="PF23254">
    <property type="entry name" value="KH_PARP14_8"/>
    <property type="match status" value="1"/>
</dbReference>
<dbReference type="PROSITE" id="PS50918">
    <property type="entry name" value="WWE"/>
    <property type="match status" value="1"/>
</dbReference>
<dbReference type="InterPro" id="IPR057043">
    <property type="entry name" value="PARP14_KH_2"/>
</dbReference>
<dbReference type="InterPro" id="IPR037197">
    <property type="entry name" value="WWE_dom_sf"/>
</dbReference>
<dbReference type="Gene3D" id="3.30.70.330">
    <property type="match status" value="2"/>
</dbReference>
<sequence>MDFLSSRQRTSAQPWHGPQQPEKRIVKLPQLLQLAQPTNIAAPAPRFPSPDPASMATDGSAHSPPYRVLVQVSRRCSGLERKLQKYFQSPRKSGGGECTVKAGPTEGTFWVEFLEREARQRVLERENHELELPGEENLKLTIKLPTRKDGAEGNEEQIPTEGSKIKDRAQEQDVSEDQDTELPLDRRLNETEDTSKGSENVPSLVVLKNLQDLENEYFPVLLVENISGLSKMEGDFEVEVIPEAEAAVFTFLKHIDIKTFVDCCSQNRIVQEKKIFVAALEETRAILVENLPPDVNESYITLFFENPNNGGGPITKVQCFPKDNSALIEFSECQVVKAILTKNLLFNNNSISMFPYYCSLDTALYGKAKRPVKLPEPITIPMEPYLLKFLQTDNQVIEEITSTMESCHCELTWPRPNSKESEIILSPSATLVSQRRTKSNIIKKWSEDVFMRFSCFMSEYQVRKYNADPVVWEAIRDSIENKSIFTEFDKLQETVVIAGRLEDVQRTEPQIRTLIERATEKIEREKQSISENLTVCPGTYSILCNNGLEEIFNKEYPELEVTYDTLTKNICLSGLAAHVYKAKSEILEKLQSLTQKSFHPPPQIIQFLQQVNSEAFSESLFGAEKIPAAYEMEGEAVVLIGSSPQVLSEAEEHMKRVLDFKCISVIDSRILNDCRWKKLTHHLNKKYNCSSRTIIIEQQNSDTGVQIIIAGYVSPVCESYQELYEFIEKNTKIQELVAINSLATIQYVKEEKKQIWKKLKKKNVKFDFKTLTNQRGISLSGPKEEVIRGVAMVKKALGSIHVRNFSIDKPGAKYLFKDKEEYYTREAKQKYNCLIWLQEDGDESSGGTIDGQKVHCKITLQSGILLTVQQGDLTQFSADVVVNAANENLKHCGGLAAALSKAAGPELQRDCDHIIQDMGKIPAGCAVVSAAGQLPYKQVIHAVGPQWKQEHAHRCVQLLKKTITECLYLAGFHGHTSIAIPAVSSGDFGFPLKECAETIIQTIKENFQDSPNKHSLRKIHLVDSSVETVQALSKAAKTIFKDALPSTYSLSCTPLENQKITLRKSNEHRNVLDSIQTREHLSIILMRGDVQDAETDVIVNSIPSDLRLDNGPLSQALLRKAGPELQQDLNKFRKISVKTGHVLRTRGYNLDCRSVLHVVAPNWDDRTGNSQKIMEDIITECLEITASLSFTSITFPAIGTGNLRFPKNIFAKLILSQVLKFNSSGRLKTLKEVCFLLHPSDTDNIQAFKREFTRYTDRNTTSGRVSNTSDTQDLFDTTSSSELGLYERKIGSITFQVASGDITKEESDVIVNSTDKTFVLKKGVSKAILEAAGPAVESECATLAANHHRNFIVTQGGNLRCKKIIHVIGGNDVKQTISEVLQECEQMKHVSVSLPAIGTGQAQKDPTNVAESIIDAIEDFAQKGSGQSVKKVKVVIFLPQLLEVFHDTMKKRISSKPTTSTSVFSKIKSLLGLASQPTRKQDNLVLEKIKKSATFQACGENKEDVDRAISWIQDLILKEHKSCTFSDEIIKNFGEKEYIELNELQKRLNITIDMKPGRSQIEVTGTPQDVFEASQAIQGMIQRTHLSMDEESKAEELSRTTIWEYDDNGHFKPFDKITNLHLENARKGKNINIVKIKNENYTVDFNTNLATNGKGHSLRIYCIKKPEVEIPNHWDEMKDQNLLLVDLPPGHEEYKQVKDMFCRTCANFTIEKIQRIQNRSLWNLYKTKKILIDDQNKHTNNEKYLFHGTDVDSVSHVNSQGFNRSYAGKNATAWGKGTYFAVDALYSADNTYSKPDIKGKKHMYYVRVLTGDYTLGNPSLIVPPPKITQDANVLYDSVTNNMRNPTLFVIFYDNQAYPEYLITFRK</sequence>
<evidence type="ECO:0000256" key="3">
    <source>
        <dbReference type="ARBA" id="ARBA00022679"/>
    </source>
</evidence>
<reference evidence="14" key="1">
    <citation type="submission" date="2025-08" db="UniProtKB">
        <authorList>
            <consortium name="RefSeq"/>
        </authorList>
    </citation>
    <scope>IDENTIFICATION</scope>
    <source>
        <tissue evidence="14">Spleen</tissue>
    </source>
</reference>
<feature type="domain" description="PARP catalytic" evidence="11">
    <location>
        <begin position="1668"/>
        <end position="1866"/>
    </location>
</feature>
<feature type="domain" description="Macro" evidence="12">
    <location>
        <begin position="1282"/>
        <end position="1453"/>
    </location>
</feature>
<keyword evidence="4" id="KW-0548">Nucleotidyltransferase</keyword>
<dbReference type="CTD" id="54625"/>
<dbReference type="Pfam" id="PF00644">
    <property type="entry name" value="PARP"/>
    <property type="match status" value="1"/>
</dbReference>
<dbReference type="Pfam" id="PF23249">
    <property type="entry name" value="KH_PARP14_3"/>
    <property type="match status" value="1"/>
</dbReference>
<dbReference type="InterPro" id="IPR012317">
    <property type="entry name" value="Poly(ADP-ribose)pol_cat_dom"/>
</dbReference>
<dbReference type="SUPFAM" id="SSF117839">
    <property type="entry name" value="WWE domain"/>
    <property type="match status" value="1"/>
</dbReference>
<dbReference type="Gene3D" id="3.30.720.50">
    <property type="match status" value="1"/>
</dbReference>
<feature type="region of interest" description="Disordered" evidence="9">
    <location>
        <begin position="1"/>
        <end position="28"/>
    </location>
</feature>
<dbReference type="PROSITE" id="PS51154">
    <property type="entry name" value="MACRO"/>
    <property type="match status" value="3"/>
</dbReference>
<dbReference type="InParanoid" id="A0A6P5K9D4"/>
<dbReference type="GO" id="GO:0016779">
    <property type="term" value="F:nucleotidyltransferase activity"/>
    <property type="evidence" value="ECO:0007669"/>
    <property type="project" value="UniProtKB-KW"/>
</dbReference>
<dbReference type="InterPro" id="IPR057050">
    <property type="entry name" value="RRM_PARP14_2"/>
</dbReference>
<dbReference type="Pfam" id="PF23253">
    <property type="entry name" value="KH_PARP14_6"/>
    <property type="match status" value="1"/>
</dbReference>
<dbReference type="EC" id="2.4.2.-" evidence="8"/>
<dbReference type="Gene3D" id="3.90.228.10">
    <property type="match status" value="1"/>
</dbReference>
<dbReference type="InterPro" id="IPR012677">
    <property type="entry name" value="Nucleotide-bd_a/b_plait_sf"/>
</dbReference>
<dbReference type="InterPro" id="IPR057047">
    <property type="entry name" value="PARP14_KH_5"/>
</dbReference>
<evidence type="ECO:0000313" key="14">
    <source>
        <dbReference type="RefSeq" id="XP_020841599.1"/>
    </source>
</evidence>
<dbReference type="Proteomes" id="UP000515140">
    <property type="component" value="Unplaced"/>
</dbReference>
<dbReference type="CDD" id="cd02907">
    <property type="entry name" value="Macro_Af1521_BAL-like"/>
    <property type="match status" value="1"/>
</dbReference>
<feature type="region of interest" description="Disordered" evidence="9">
    <location>
        <begin position="41"/>
        <end position="62"/>
    </location>
</feature>
<dbReference type="Pfam" id="PF23248">
    <property type="entry name" value="KH_PARP14_2"/>
    <property type="match status" value="1"/>
</dbReference>
<dbReference type="InterPro" id="IPR057044">
    <property type="entry name" value="PARP14_KH_1"/>
</dbReference>
<dbReference type="SMART" id="SM00506">
    <property type="entry name" value="A1pp"/>
    <property type="match status" value="3"/>
</dbReference>
<evidence type="ECO:0000259" key="11">
    <source>
        <dbReference type="PROSITE" id="PS51059"/>
    </source>
</evidence>
<dbReference type="PROSITE" id="PS51059">
    <property type="entry name" value="PARP_CATALYTIC"/>
    <property type="match status" value="1"/>
</dbReference>
<dbReference type="Pfam" id="PF01661">
    <property type="entry name" value="Macro"/>
    <property type="match status" value="3"/>
</dbReference>
<dbReference type="CDD" id="cd02903">
    <property type="entry name" value="Macro_BAL-like"/>
    <property type="match status" value="2"/>
</dbReference>
<proteinExistence type="inferred from homology"/>
<protein>
    <recommendedName>
        <fullName evidence="8">Poly [ADP-ribose] polymerase</fullName>
        <shortName evidence="8">PARP</shortName>
        <ecNumber evidence="8">2.4.2.-</ecNumber>
    </recommendedName>
</protein>
<dbReference type="GO" id="GO:0003676">
    <property type="term" value="F:nucleic acid binding"/>
    <property type="evidence" value="ECO:0007669"/>
    <property type="project" value="InterPro"/>
</dbReference>
<organism evidence="13 14">
    <name type="scientific">Phascolarctos cinereus</name>
    <name type="common">Koala</name>
    <dbReference type="NCBI Taxonomy" id="38626"/>
    <lineage>
        <taxon>Eukaryota</taxon>
        <taxon>Metazoa</taxon>
        <taxon>Chordata</taxon>
        <taxon>Craniata</taxon>
        <taxon>Vertebrata</taxon>
        <taxon>Euteleostomi</taxon>
        <taxon>Mammalia</taxon>
        <taxon>Metatheria</taxon>
        <taxon>Diprotodontia</taxon>
        <taxon>Phascolarctidae</taxon>
        <taxon>Phascolarctos</taxon>
    </lineage>
</organism>
<feature type="compositionally biased region" description="Polar residues" evidence="9">
    <location>
        <begin position="1"/>
        <end position="13"/>
    </location>
</feature>
<dbReference type="KEGG" id="pcw:110208111"/>
<evidence type="ECO:0000313" key="13">
    <source>
        <dbReference type="Proteomes" id="UP000515140"/>
    </source>
</evidence>
<dbReference type="Pfam" id="PF23251">
    <property type="entry name" value="KH_PARP14_4"/>
    <property type="match status" value="1"/>
</dbReference>
<keyword evidence="5 8" id="KW-0520">NAD</keyword>
<dbReference type="GO" id="GO:0070212">
    <property type="term" value="P:protein poly-ADP-ribosylation"/>
    <property type="evidence" value="ECO:0007669"/>
    <property type="project" value="TreeGrafter"/>
</dbReference>
<dbReference type="InterPro" id="IPR035979">
    <property type="entry name" value="RBD_domain_sf"/>
</dbReference>
<evidence type="ECO:0000259" key="12">
    <source>
        <dbReference type="PROSITE" id="PS51154"/>
    </source>
</evidence>
<evidence type="ECO:0000256" key="9">
    <source>
        <dbReference type="SAM" id="MobiDB-lite"/>
    </source>
</evidence>
<feature type="region of interest" description="Disordered" evidence="9">
    <location>
        <begin position="144"/>
        <end position="199"/>
    </location>
</feature>
<dbReference type="Pfam" id="PF23084">
    <property type="entry name" value="KH_PARP14_1"/>
    <property type="match status" value="1"/>
</dbReference>
<dbReference type="SUPFAM" id="SSF54928">
    <property type="entry name" value="RNA-binding domain, RBD"/>
    <property type="match status" value="1"/>
</dbReference>
<dbReference type="GeneID" id="110208111"/>
<dbReference type="InterPro" id="IPR057049">
    <property type="entry name" value="PARP14_KH_8"/>
</dbReference>
<evidence type="ECO:0000256" key="8">
    <source>
        <dbReference type="RuleBase" id="RU362114"/>
    </source>
</evidence>
<feature type="domain" description="Macro" evidence="12">
    <location>
        <begin position="853"/>
        <end position="1040"/>
    </location>
</feature>
<dbReference type="InterPro" id="IPR052056">
    <property type="entry name" value="Mono-ARTD/PARP"/>
</dbReference>
<dbReference type="GO" id="GO:0010629">
    <property type="term" value="P:negative regulation of gene expression"/>
    <property type="evidence" value="ECO:0007669"/>
    <property type="project" value="TreeGrafter"/>
</dbReference>
<evidence type="ECO:0000256" key="1">
    <source>
        <dbReference type="ARBA" id="ARBA00004123"/>
    </source>
</evidence>
<feature type="compositionally biased region" description="Acidic residues" evidence="9">
    <location>
        <begin position="173"/>
        <end position="182"/>
    </location>
</feature>
<evidence type="ECO:0000256" key="4">
    <source>
        <dbReference type="ARBA" id="ARBA00022695"/>
    </source>
</evidence>
<feature type="domain" description="Macro" evidence="12">
    <location>
        <begin position="1070"/>
        <end position="1256"/>
    </location>
</feature>
<keyword evidence="3 8" id="KW-0808">Transferase</keyword>
<keyword evidence="2 8" id="KW-0328">Glycosyltransferase</keyword>
<evidence type="ECO:0000256" key="5">
    <source>
        <dbReference type="ARBA" id="ARBA00023027"/>
    </source>
</evidence>
<evidence type="ECO:0000259" key="10">
    <source>
        <dbReference type="PROSITE" id="PS50918"/>
    </source>
</evidence>
<name>A0A6P5K9D4_PHACI</name>
<keyword evidence="6" id="KW-0539">Nucleus</keyword>
<feature type="domain" description="WWE" evidence="10">
    <location>
        <begin position="1589"/>
        <end position="1665"/>
    </location>
</feature>
<comment type="similarity">
    <text evidence="7">Belongs to the ARTD/PARP family.</text>
</comment>
<evidence type="ECO:0000256" key="7">
    <source>
        <dbReference type="ARBA" id="ARBA00024347"/>
    </source>
</evidence>
<dbReference type="InterPro" id="IPR057045">
    <property type="entry name" value="PARP14_KH_3"/>
</dbReference>
<dbReference type="InterPro" id="IPR004170">
    <property type="entry name" value="WWE_dom"/>
</dbReference>
<dbReference type="PANTHER" id="PTHR14453">
    <property type="entry name" value="PARP/ZINC FINGER CCCH TYPE DOMAIN CONTAINING PROTEIN"/>
    <property type="match status" value="1"/>
</dbReference>
<dbReference type="GO" id="GO:0003714">
    <property type="term" value="F:transcription corepressor activity"/>
    <property type="evidence" value="ECO:0007669"/>
    <property type="project" value="TreeGrafter"/>
</dbReference>
<accession>A0A6P5K9D4</accession>
<dbReference type="Gene3D" id="3.40.220.10">
    <property type="entry name" value="Leucine Aminopeptidase, subunit E, domain 1"/>
    <property type="match status" value="3"/>
</dbReference>
<dbReference type="SUPFAM" id="SSF52949">
    <property type="entry name" value="Macro domain-like"/>
    <property type="match status" value="3"/>
</dbReference>
<gene>
    <name evidence="14" type="primary">PARP14</name>
</gene>
<dbReference type="InterPro" id="IPR054596">
    <property type="entry name" value="PARP14_WWE"/>
</dbReference>
<dbReference type="Pfam" id="PF22005">
    <property type="entry name" value="WWE_1"/>
    <property type="match status" value="1"/>
</dbReference>
<dbReference type="Pfam" id="PF23085">
    <property type="entry name" value="RRM_PARP14_3"/>
    <property type="match status" value="1"/>
</dbReference>
<dbReference type="RefSeq" id="XP_020841599.1">
    <property type="nucleotide sequence ID" value="XM_020985940.1"/>
</dbReference>
<keyword evidence="13" id="KW-1185">Reference proteome</keyword>
<dbReference type="InterPro" id="IPR057048">
    <property type="entry name" value="PARP14_KH_6"/>
</dbReference>
<evidence type="ECO:0000256" key="6">
    <source>
        <dbReference type="ARBA" id="ARBA00023242"/>
    </source>
</evidence>
<dbReference type="SUPFAM" id="SSF56399">
    <property type="entry name" value="ADP-ribosylation"/>
    <property type="match status" value="1"/>
</dbReference>
<dbReference type="FunFam" id="3.90.228.10:FF:000008">
    <property type="entry name" value="Poly [ADP-ribose] polymerase"/>
    <property type="match status" value="1"/>
</dbReference>
<dbReference type="PANTHER" id="PTHR14453:SF89">
    <property type="entry name" value="PROTEIN MONO-ADP-RIBOSYLTRANSFERASE PARP14"/>
    <property type="match status" value="1"/>
</dbReference>
<dbReference type="GO" id="GO:0005634">
    <property type="term" value="C:nucleus"/>
    <property type="evidence" value="ECO:0007669"/>
    <property type="project" value="UniProtKB-SubCell"/>
</dbReference>
<dbReference type="InterPro" id="IPR057046">
    <property type="entry name" value="PARP14_KH_4"/>
</dbReference>